<sequence length="71" mass="7594">MHRAALARNGVGMLAGVRYDKIDGEGLHITVGGRQRILAVDNVVICVGQDSLAELMPAEAEKAQGGPRFHR</sequence>
<keyword evidence="4 5" id="KW-0560">Oxidoreductase</keyword>
<protein>
    <submittedName>
        <fullName evidence="5">2,4-dienoyl-CoA reductase FadH1 domain protein</fullName>
        <ecNumber evidence="5">1.3.1.34</ecNumber>
    </submittedName>
</protein>
<evidence type="ECO:0000256" key="3">
    <source>
        <dbReference type="ARBA" id="ARBA00022643"/>
    </source>
</evidence>
<dbReference type="eggNOG" id="COG0446">
    <property type="taxonomic scope" value="Bacteria"/>
</dbReference>
<dbReference type="InterPro" id="IPR036188">
    <property type="entry name" value="FAD/NAD-bd_sf"/>
</dbReference>
<evidence type="ECO:0000256" key="1">
    <source>
        <dbReference type="ARBA" id="ARBA00001917"/>
    </source>
</evidence>
<evidence type="ECO:0000256" key="4">
    <source>
        <dbReference type="ARBA" id="ARBA00023002"/>
    </source>
</evidence>
<name>W0VAA7_9BURK</name>
<dbReference type="Proteomes" id="UP000027604">
    <property type="component" value="Chromosome I"/>
</dbReference>
<comment type="cofactor">
    <cofactor evidence="1">
        <name>FMN</name>
        <dbReference type="ChEBI" id="CHEBI:58210"/>
    </cofactor>
</comment>
<dbReference type="EMBL" id="HG322949">
    <property type="protein sequence ID" value="CDG85754.1"/>
    <property type="molecule type" value="Genomic_DNA"/>
</dbReference>
<dbReference type="InterPro" id="IPR051793">
    <property type="entry name" value="NADH:flavin_oxidoreductase"/>
</dbReference>
<organism evidence="5 6">
    <name type="scientific">Janthinobacterium agaricidamnosum NBRC 102515 = DSM 9628</name>
    <dbReference type="NCBI Taxonomy" id="1349767"/>
    <lineage>
        <taxon>Bacteria</taxon>
        <taxon>Pseudomonadati</taxon>
        <taxon>Pseudomonadota</taxon>
        <taxon>Betaproteobacteria</taxon>
        <taxon>Burkholderiales</taxon>
        <taxon>Oxalobacteraceae</taxon>
        <taxon>Janthinobacterium</taxon>
    </lineage>
</organism>
<dbReference type="SUPFAM" id="SSF51905">
    <property type="entry name" value="FAD/NAD(P)-binding domain"/>
    <property type="match status" value="1"/>
</dbReference>
<keyword evidence="6" id="KW-1185">Reference proteome</keyword>
<keyword evidence="3" id="KW-0288">FMN</keyword>
<evidence type="ECO:0000313" key="5">
    <source>
        <dbReference type="EMBL" id="CDG85754.1"/>
    </source>
</evidence>
<dbReference type="Gene3D" id="3.50.50.60">
    <property type="entry name" value="FAD/NAD(P)-binding domain"/>
    <property type="match status" value="1"/>
</dbReference>
<evidence type="ECO:0000313" key="6">
    <source>
        <dbReference type="Proteomes" id="UP000027604"/>
    </source>
</evidence>
<evidence type="ECO:0000256" key="2">
    <source>
        <dbReference type="ARBA" id="ARBA00022630"/>
    </source>
</evidence>
<dbReference type="HOGENOM" id="CLU_2734624_0_0_4"/>
<dbReference type="STRING" id="1349767.GJA_5157"/>
<gene>
    <name evidence="5" type="primary">fadH</name>
    <name evidence="5" type="ORF">GJA_5157</name>
</gene>
<dbReference type="EC" id="1.3.1.34" evidence="5"/>
<dbReference type="AlphaFoldDB" id="W0VAA7"/>
<accession>W0VAA7</accession>
<proteinExistence type="predicted"/>
<keyword evidence="2" id="KW-0285">Flavoprotein</keyword>
<dbReference type="KEGG" id="jag:GJA_5157"/>
<dbReference type="PANTHER" id="PTHR42917">
    <property type="entry name" value="2,4-DIENOYL-COA REDUCTASE"/>
    <property type="match status" value="1"/>
</dbReference>
<reference evidence="5 6" key="1">
    <citation type="journal article" date="2015" name="Genome Announc.">
        <title>Genome Sequence of Mushroom Soft-Rot Pathogen Janthinobacterium agaricidamnosum.</title>
        <authorList>
            <person name="Graupner K."/>
            <person name="Lackner G."/>
            <person name="Hertweck C."/>
        </authorList>
    </citation>
    <scope>NUCLEOTIDE SEQUENCE [LARGE SCALE GENOMIC DNA]</scope>
    <source>
        <strain evidence="6">NBRC 102515 / DSM 9628</strain>
    </source>
</reference>
<dbReference type="PANTHER" id="PTHR42917:SF2">
    <property type="entry name" value="2,4-DIENOYL-COA REDUCTASE [(2E)-ENOYL-COA-PRODUCING]"/>
    <property type="match status" value="1"/>
</dbReference>
<dbReference type="GO" id="GO:0008670">
    <property type="term" value="F:2,4-dienoyl-CoA reductase (NADPH) activity"/>
    <property type="evidence" value="ECO:0007669"/>
    <property type="project" value="UniProtKB-EC"/>
</dbReference>